<reference evidence="1" key="2">
    <citation type="submission" date="2020-11" db="EMBL/GenBank/DDBJ databases">
        <authorList>
            <person name="McCartney M.A."/>
            <person name="Auch B."/>
            <person name="Kono T."/>
            <person name="Mallez S."/>
            <person name="Becker A."/>
            <person name="Gohl D.M."/>
            <person name="Silverstein K.A.T."/>
            <person name="Koren S."/>
            <person name="Bechman K.B."/>
            <person name="Herman A."/>
            <person name="Abrahante J.E."/>
            <person name="Garbe J."/>
        </authorList>
    </citation>
    <scope>NUCLEOTIDE SEQUENCE</scope>
    <source>
        <strain evidence="1">Duluth1</strain>
        <tissue evidence="1">Whole animal</tissue>
    </source>
</reference>
<dbReference type="AlphaFoldDB" id="A0A9D4JUG8"/>
<name>A0A9D4JUG8_DREPO</name>
<comment type="caution">
    <text evidence="1">The sequence shown here is derived from an EMBL/GenBank/DDBJ whole genome shotgun (WGS) entry which is preliminary data.</text>
</comment>
<evidence type="ECO:0000313" key="1">
    <source>
        <dbReference type="EMBL" id="KAH3823384.1"/>
    </source>
</evidence>
<proteinExistence type="predicted"/>
<reference evidence="1" key="1">
    <citation type="journal article" date="2019" name="bioRxiv">
        <title>The Genome of the Zebra Mussel, Dreissena polymorpha: A Resource for Invasive Species Research.</title>
        <authorList>
            <person name="McCartney M.A."/>
            <person name="Auch B."/>
            <person name="Kono T."/>
            <person name="Mallez S."/>
            <person name="Zhang Y."/>
            <person name="Obille A."/>
            <person name="Becker A."/>
            <person name="Abrahante J.E."/>
            <person name="Garbe J."/>
            <person name="Badalamenti J.P."/>
            <person name="Herman A."/>
            <person name="Mangelson H."/>
            <person name="Liachko I."/>
            <person name="Sullivan S."/>
            <person name="Sone E.D."/>
            <person name="Koren S."/>
            <person name="Silverstein K.A.T."/>
            <person name="Beckman K.B."/>
            <person name="Gohl D.M."/>
        </authorList>
    </citation>
    <scope>NUCLEOTIDE SEQUENCE</scope>
    <source>
        <strain evidence="1">Duluth1</strain>
        <tissue evidence="1">Whole animal</tissue>
    </source>
</reference>
<organism evidence="1 2">
    <name type="scientific">Dreissena polymorpha</name>
    <name type="common">Zebra mussel</name>
    <name type="synonym">Mytilus polymorpha</name>
    <dbReference type="NCBI Taxonomy" id="45954"/>
    <lineage>
        <taxon>Eukaryota</taxon>
        <taxon>Metazoa</taxon>
        <taxon>Spiralia</taxon>
        <taxon>Lophotrochozoa</taxon>
        <taxon>Mollusca</taxon>
        <taxon>Bivalvia</taxon>
        <taxon>Autobranchia</taxon>
        <taxon>Heteroconchia</taxon>
        <taxon>Euheterodonta</taxon>
        <taxon>Imparidentia</taxon>
        <taxon>Neoheterodontei</taxon>
        <taxon>Myida</taxon>
        <taxon>Dreissenoidea</taxon>
        <taxon>Dreissenidae</taxon>
        <taxon>Dreissena</taxon>
    </lineage>
</organism>
<dbReference type="Proteomes" id="UP000828390">
    <property type="component" value="Unassembled WGS sequence"/>
</dbReference>
<dbReference type="EMBL" id="JAIWYP010000005">
    <property type="protein sequence ID" value="KAH3823384.1"/>
    <property type="molecule type" value="Genomic_DNA"/>
</dbReference>
<keyword evidence="2" id="KW-1185">Reference proteome</keyword>
<sequence>MMSNDTDSFALLLHVTPYFQTLDMKEIWQQHGTGEKRRMLPFQQAISRLGTPLAETMIKAHILTGDDCMSIVGTKHATLKRQIPCQSRMKH</sequence>
<accession>A0A9D4JUG8</accession>
<protein>
    <submittedName>
        <fullName evidence="1">Uncharacterized protein</fullName>
    </submittedName>
</protein>
<evidence type="ECO:0000313" key="2">
    <source>
        <dbReference type="Proteomes" id="UP000828390"/>
    </source>
</evidence>
<gene>
    <name evidence="1" type="ORF">DPMN_125183</name>
</gene>